<evidence type="ECO:0000313" key="10">
    <source>
        <dbReference type="EMBL" id="PTB71681.1"/>
    </source>
</evidence>
<keyword evidence="2" id="KW-1003">Cell membrane</keyword>
<evidence type="ECO:0000256" key="8">
    <source>
        <dbReference type="SAM" id="SignalP"/>
    </source>
</evidence>
<organism evidence="10 11">
    <name type="scientific">Trichoderma longibrachiatum ATCC 18648</name>
    <dbReference type="NCBI Taxonomy" id="983965"/>
    <lineage>
        <taxon>Eukaryota</taxon>
        <taxon>Fungi</taxon>
        <taxon>Dikarya</taxon>
        <taxon>Ascomycota</taxon>
        <taxon>Pezizomycotina</taxon>
        <taxon>Sordariomycetes</taxon>
        <taxon>Hypocreomycetidae</taxon>
        <taxon>Hypocreales</taxon>
        <taxon>Hypocreaceae</taxon>
        <taxon>Trichoderma</taxon>
    </lineage>
</organism>
<keyword evidence="3" id="KW-0336">GPI-anchor</keyword>
<evidence type="ECO:0000256" key="1">
    <source>
        <dbReference type="ARBA" id="ARBA00004609"/>
    </source>
</evidence>
<dbReference type="AlphaFoldDB" id="A0A2T4BQT8"/>
<dbReference type="STRING" id="983965.A0A2T4BQT8"/>
<keyword evidence="4 8" id="KW-0732">Signal</keyword>
<dbReference type="PANTHER" id="PTHR34992:SF10">
    <property type="entry name" value="COPPER ACQUISITION FACTOR BIM1-LIKE DOMAIN-CONTAINING PROTEIN"/>
    <property type="match status" value="1"/>
</dbReference>
<proteinExistence type="predicted"/>
<evidence type="ECO:0000256" key="4">
    <source>
        <dbReference type="ARBA" id="ARBA00022729"/>
    </source>
</evidence>
<evidence type="ECO:0000313" key="11">
    <source>
        <dbReference type="Proteomes" id="UP000240760"/>
    </source>
</evidence>
<evidence type="ECO:0000256" key="7">
    <source>
        <dbReference type="ARBA" id="ARBA00023288"/>
    </source>
</evidence>
<keyword evidence="7" id="KW-0449">Lipoprotein</keyword>
<keyword evidence="6" id="KW-0325">Glycoprotein</keyword>
<dbReference type="CDD" id="cd21176">
    <property type="entry name" value="LPMO_auxiliary-like"/>
    <property type="match status" value="1"/>
</dbReference>
<evidence type="ECO:0000256" key="6">
    <source>
        <dbReference type="ARBA" id="ARBA00023180"/>
    </source>
</evidence>
<name>A0A2T4BQT8_TRILO</name>
<protein>
    <recommendedName>
        <fullName evidence="9">Copper acquisition factor BIM1-like domain-containing protein</fullName>
    </recommendedName>
</protein>
<dbReference type="Proteomes" id="UP000240760">
    <property type="component" value="Unassembled WGS sequence"/>
</dbReference>
<dbReference type="OrthoDB" id="5329488at2759"/>
<dbReference type="GO" id="GO:0005886">
    <property type="term" value="C:plasma membrane"/>
    <property type="evidence" value="ECO:0007669"/>
    <property type="project" value="UniProtKB-SubCell"/>
</dbReference>
<keyword evidence="11" id="KW-1185">Reference proteome</keyword>
<evidence type="ECO:0000256" key="3">
    <source>
        <dbReference type="ARBA" id="ARBA00022622"/>
    </source>
</evidence>
<reference evidence="10 11" key="1">
    <citation type="submission" date="2016-07" db="EMBL/GenBank/DDBJ databases">
        <title>Multiple horizontal gene transfer events from other fungi enriched the ability of initially mycotrophic Trichoderma (Ascomycota) to feed on dead plant biomass.</title>
        <authorList>
            <consortium name="DOE Joint Genome Institute"/>
            <person name="Aerts A."/>
            <person name="Atanasova L."/>
            <person name="Chenthamara K."/>
            <person name="Zhang J."/>
            <person name="Grujic M."/>
            <person name="Henrissat B."/>
            <person name="Kuo A."/>
            <person name="Salamov A."/>
            <person name="Lipzen A."/>
            <person name="Labutti K."/>
            <person name="Barry K."/>
            <person name="Miao Y."/>
            <person name="Rahimi M.J."/>
            <person name="Shen Q."/>
            <person name="Grigoriev I.V."/>
            <person name="Kubicek C.P."/>
            <person name="Druzhinina I.S."/>
        </authorList>
    </citation>
    <scope>NUCLEOTIDE SEQUENCE [LARGE SCALE GENOMIC DNA]</scope>
    <source>
        <strain evidence="10 11">ATCC 18648</strain>
    </source>
</reference>
<keyword evidence="5" id="KW-0472">Membrane</keyword>
<accession>A0A2T4BQT8</accession>
<dbReference type="EMBL" id="KZ679146">
    <property type="protein sequence ID" value="PTB71681.1"/>
    <property type="molecule type" value="Genomic_DNA"/>
</dbReference>
<dbReference type="PANTHER" id="PTHR34992">
    <property type="entry name" value="HYPHAL ANASTAMOSIS-7 PROTEIN"/>
    <property type="match status" value="1"/>
</dbReference>
<gene>
    <name evidence="10" type="ORF">M440DRAFT_22996</name>
</gene>
<feature type="signal peptide" evidence="8">
    <location>
        <begin position="1"/>
        <end position="17"/>
    </location>
</feature>
<feature type="domain" description="Copper acquisition factor BIM1-like" evidence="9">
    <location>
        <begin position="17"/>
        <end position="196"/>
    </location>
</feature>
<dbReference type="Pfam" id="PF20238">
    <property type="entry name" value="BIM1-like_dom"/>
    <property type="match status" value="1"/>
</dbReference>
<evidence type="ECO:0000259" key="9">
    <source>
        <dbReference type="Pfam" id="PF20238"/>
    </source>
</evidence>
<evidence type="ECO:0000256" key="5">
    <source>
        <dbReference type="ARBA" id="ARBA00023136"/>
    </source>
</evidence>
<feature type="chain" id="PRO_5015686014" description="Copper acquisition factor BIM1-like domain-containing protein" evidence="8">
    <location>
        <begin position="18"/>
        <end position="244"/>
    </location>
</feature>
<dbReference type="InterPro" id="IPR046936">
    <property type="entry name" value="BIM1-like"/>
</dbReference>
<dbReference type="InterPro" id="IPR046530">
    <property type="entry name" value="BIM1-like_dom"/>
</dbReference>
<comment type="subcellular location">
    <subcellularLocation>
        <location evidence="1">Cell membrane</location>
        <topology evidence="1">Lipid-anchor</topology>
        <topology evidence="1">GPI-anchor</topology>
    </subcellularLocation>
</comment>
<sequence>MRLSLLVTLALTALIEAHTVLVYPGWRGNNLITNETFPYGMQWMTYQIKPRIVINMQKSGGGMGTSRNRTYWPTTGGAVSFQPGWFRGHLQAQLQINLGYGTDGPDGGPPNMSNIMVKPFELLGPTNNPYPGTVCLPQVPLPAGANVSAGDKATIQVVEQAQHGASLYSCVDIIFAEPGDPRIPVVNETNCFNSTQFGFAQIYTVTTQEPSLDVIASTTTGSAPRYYSWAGWLPLVAAAVWMAL</sequence>
<evidence type="ECO:0000256" key="2">
    <source>
        <dbReference type="ARBA" id="ARBA00022475"/>
    </source>
</evidence>
<dbReference type="GO" id="GO:0098552">
    <property type="term" value="C:side of membrane"/>
    <property type="evidence" value="ECO:0007669"/>
    <property type="project" value="UniProtKB-KW"/>
</dbReference>